<evidence type="ECO:0000259" key="3">
    <source>
        <dbReference type="Pfam" id="PF13439"/>
    </source>
</evidence>
<dbReference type="EMBL" id="ABCJ01000008">
    <property type="protein sequence ID" value="EDM23173.1"/>
    <property type="molecule type" value="Genomic_DNA"/>
</dbReference>
<gene>
    <name evidence="4" type="ORF">CMTB2_04437</name>
</gene>
<reference evidence="4 5" key="1">
    <citation type="journal article" date="2011" name="Stand. Genomic Sci.">
        <title>Draft genome sequence of Caminibacter mediatlanticus strain TB-2, an epsilonproteobacterium isolated from a deep-sea hydrothermal vent.</title>
        <authorList>
            <person name="Giovannelli D."/>
            <person name="Ferriera S."/>
            <person name="Johnson J."/>
            <person name="Kravitz S."/>
            <person name="Perez-Rodriguez I."/>
            <person name="Ricci J."/>
            <person name="O'Brien C."/>
            <person name="Voordeckers J.W."/>
            <person name="Bini E."/>
            <person name="Vetriani C."/>
        </authorList>
    </citation>
    <scope>NUCLEOTIDE SEQUENCE [LARGE SCALE GENOMIC DNA]</scope>
    <source>
        <strain evidence="4 5">TB-2</strain>
    </source>
</reference>
<evidence type="ECO:0000259" key="2">
    <source>
        <dbReference type="Pfam" id="PF00534"/>
    </source>
</evidence>
<dbReference type="GO" id="GO:0016757">
    <property type="term" value="F:glycosyltransferase activity"/>
    <property type="evidence" value="ECO:0007669"/>
    <property type="project" value="InterPro"/>
</dbReference>
<dbReference type="InterPro" id="IPR028098">
    <property type="entry name" value="Glyco_trans_4-like_N"/>
</dbReference>
<sequence length="350" mass="40179">MHNASGIGTYIKNIVPFLLSNFDITLLGKKKELHNYDWINKVEIIECSSNIYSIKEQFELFKKIPKCDVFWSPHYNIPVLPIKAKKRIVTIHDVYHLAFYDTLNLKQKLYAKFMINQAVSKSDIILTVSEFSKNEIIKYTNTKKEIKVIYNAINFNKFKVINNNLEKLKNKYSLPNEFILFVGNVKPHKNLKRLLLAIKDLDINLVIVGKKDGFITGDESIKKLVTNANLKGKVYFTGYVKDEDIPVIYNLAKLFVFPSLYEGFGIPPLEAQACGCPVIVSNVASLPEVCGDSALYCNPYDVNDIKEKIEVLLNNEQLREELIQKGFENIKRFSWEKSAKKIIDVIEGLK</sequence>
<evidence type="ECO:0000256" key="1">
    <source>
        <dbReference type="ARBA" id="ARBA00022679"/>
    </source>
</evidence>
<dbReference type="Gene3D" id="3.40.50.2000">
    <property type="entry name" value="Glycogen Phosphorylase B"/>
    <property type="match status" value="2"/>
</dbReference>
<dbReference type="CDD" id="cd03809">
    <property type="entry name" value="GT4_MtfB-like"/>
    <property type="match status" value="1"/>
</dbReference>
<dbReference type="GO" id="GO:0009103">
    <property type="term" value="P:lipopolysaccharide biosynthetic process"/>
    <property type="evidence" value="ECO:0007669"/>
    <property type="project" value="TreeGrafter"/>
</dbReference>
<dbReference type="InterPro" id="IPR001296">
    <property type="entry name" value="Glyco_trans_1"/>
</dbReference>
<dbReference type="AlphaFoldDB" id="A0AAI9AGF7"/>
<dbReference type="Pfam" id="PF00534">
    <property type="entry name" value="Glycos_transf_1"/>
    <property type="match status" value="1"/>
</dbReference>
<feature type="domain" description="Glycosyltransferase subfamily 4-like N-terminal" evidence="3">
    <location>
        <begin position="52"/>
        <end position="155"/>
    </location>
</feature>
<evidence type="ECO:0000313" key="5">
    <source>
        <dbReference type="Proteomes" id="UP000003288"/>
    </source>
</evidence>
<evidence type="ECO:0000313" key="4">
    <source>
        <dbReference type="EMBL" id="EDM23173.1"/>
    </source>
</evidence>
<dbReference type="Pfam" id="PF13439">
    <property type="entry name" value="Glyco_transf_4"/>
    <property type="match status" value="1"/>
</dbReference>
<name>A0AAI9AGF7_9BACT</name>
<dbReference type="PANTHER" id="PTHR46401">
    <property type="entry name" value="GLYCOSYLTRANSFERASE WBBK-RELATED"/>
    <property type="match status" value="1"/>
</dbReference>
<dbReference type="PANTHER" id="PTHR46401:SF2">
    <property type="entry name" value="GLYCOSYLTRANSFERASE WBBK-RELATED"/>
    <property type="match status" value="1"/>
</dbReference>
<accession>A0AAI9AGF7</accession>
<protein>
    <submittedName>
        <fullName evidence="4">Glycosyltransferase</fullName>
    </submittedName>
</protein>
<feature type="domain" description="Glycosyl transferase family 1" evidence="2">
    <location>
        <begin position="175"/>
        <end position="326"/>
    </location>
</feature>
<organism evidence="4 5">
    <name type="scientific">Caminibacter mediatlanticus TB-2</name>
    <dbReference type="NCBI Taxonomy" id="391592"/>
    <lineage>
        <taxon>Bacteria</taxon>
        <taxon>Pseudomonadati</taxon>
        <taxon>Campylobacterota</taxon>
        <taxon>Epsilonproteobacteria</taxon>
        <taxon>Nautiliales</taxon>
        <taxon>Nautiliaceae</taxon>
        <taxon>Caminibacter</taxon>
    </lineage>
</organism>
<dbReference type="Proteomes" id="UP000003288">
    <property type="component" value="Unassembled WGS sequence"/>
</dbReference>
<keyword evidence="1" id="KW-0808">Transferase</keyword>
<dbReference type="SUPFAM" id="SSF53756">
    <property type="entry name" value="UDP-Glycosyltransferase/glycogen phosphorylase"/>
    <property type="match status" value="1"/>
</dbReference>
<comment type="caution">
    <text evidence="4">The sequence shown here is derived from an EMBL/GenBank/DDBJ whole genome shotgun (WGS) entry which is preliminary data.</text>
</comment>
<dbReference type="FunFam" id="3.40.50.2000:FF:000119">
    <property type="entry name" value="Glycosyl transferase group 1"/>
    <property type="match status" value="1"/>
</dbReference>
<proteinExistence type="predicted"/>